<sequence>LAANQLGTNVSIRWNVTNNANFGYFVLMGQNQTVGNLDPGTDAARAVIENTESETSVGNSILTVHQTSDLVFPGFIRNTSTGSGTLGLVKDGSGKLTLTGANITYTGTTTVNEGTLVLSNATAYASASTVQGTGILRVSGSIGPGASITVTNGGTVEGSGEIPSLSIRSNGLVKIGSASTNSAGAWDTGGTISFSDGSKIDVTGLSLSQQPYVLIRGSSVSGTPILQGATGFTVANSGNSITLTPVLDSDGDGLNDGQEIVLGTNPNLADTDGDGVPDGQETSLGSSPTDAMSMPKTKVVYWGQTLNTNAAANIPTNLPSDIVKISAGGTFAVALSSAGRVYAWGNSTNGVTNVPPGATSGVVDVVAGLGFVYARKTNNTIVAWGDSRNLTNLPSNNIIKIVAGRDQGLLLDSTGKVTQRGPNNSGTANVNTDSNWQSGVTDIGAAIYNHIALKNGAAIVTGIANHNARVVPTEAASNVKSVYAHGGSTLTAILSNNQIVMWGKNDTVQVVGLKNLVDAGSLPGVTVTRYATGTQNDAQLVLSQSNDPTIRKFFSTHGYWTGLLDRDGKLHAWGASWAVPNSPVPAAMASNVVAAAGGENFALALVLDQDGDGLADNVETGTDTYVSVNNTGTDPLDDDSDNDGLNDGEEVITYGTNPVSEDTDGDGVNDKAEVDYGTSPTVSTVFNRLINGSFEDGTEKPSPGGNLPTHQDNVPGWKTT</sequence>
<dbReference type="Proteomes" id="UP000051557">
    <property type="component" value="Unassembled WGS sequence"/>
</dbReference>
<feature type="non-terminal residue" evidence="6">
    <location>
        <position position="720"/>
    </location>
</feature>
<name>A0A0R2X6T9_9BACT</name>
<dbReference type="PANTHER" id="PTHR37467">
    <property type="entry name" value="EXPORTED CALCIUM-BINDING GLYCOPROTEIN-RELATED"/>
    <property type="match status" value="1"/>
</dbReference>
<feature type="region of interest" description="Disordered" evidence="5">
    <location>
        <begin position="267"/>
        <end position="290"/>
    </location>
</feature>
<feature type="region of interest" description="Disordered" evidence="5">
    <location>
        <begin position="414"/>
        <end position="433"/>
    </location>
</feature>
<feature type="compositionally biased region" description="Polar residues" evidence="5">
    <location>
        <begin position="415"/>
        <end position="433"/>
    </location>
</feature>
<evidence type="ECO:0000256" key="4">
    <source>
        <dbReference type="ARBA" id="ARBA00022837"/>
    </source>
</evidence>
<dbReference type="Gene3D" id="4.10.1080.10">
    <property type="entry name" value="TSP type-3 repeat"/>
    <property type="match status" value="1"/>
</dbReference>
<evidence type="ECO:0000313" key="7">
    <source>
        <dbReference type="Proteomes" id="UP000051557"/>
    </source>
</evidence>
<dbReference type="InterPro" id="IPR059100">
    <property type="entry name" value="TSP3_bac"/>
</dbReference>
<feature type="compositionally biased region" description="Polar residues" evidence="5">
    <location>
        <begin position="708"/>
        <end position="720"/>
    </location>
</feature>
<dbReference type="EMBL" id="LIDM01000239">
    <property type="protein sequence ID" value="KRP31813.1"/>
    <property type="molecule type" value="Genomic_DNA"/>
</dbReference>
<dbReference type="AlphaFoldDB" id="A0A0R2X6T9"/>
<accession>A0A0R2X6T9</accession>
<feature type="region of interest" description="Disordered" evidence="5">
    <location>
        <begin position="689"/>
        <end position="720"/>
    </location>
</feature>
<feature type="region of interest" description="Disordered" evidence="5">
    <location>
        <begin position="625"/>
        <end position="670"/>
    </location>
</feature>
<feature type="compositionally biased region" description="Polar residues" evidence="5">
    <location>
        <begin position="280"/>
        <end position="290"/>
    </location>
</feature>
<dbReference type="InterPro" id="IPR013425">
    <property type="entry name" value="Autotrns_rpt"/>
</dbReference>
<gene>
    <name evidence="6" type="ORF">ABS32_05920</name>
</gene>
<evidence type="ECO:0000256" key="5">
    <source>
        <dbReference type="SAM" id="MobiDB-lite"/>
    </source>
</evidence>
<dbReference type="SUPFAM" id="SSF50985">
    <property type="entry name" value="RCC1/BLIP-II"/>
    <property type="match status" value="1"/>
</dbReference>
<feature type="non-terminal residue" evidence="6">
    <location>
        <position position="1"/>
    </location>
</feature>
<dbReference type="GO" id="GO:0005509">
    <property type="term" value="F:calcium ion binding"/>
    <property type="evidence" value="ECO:0007669"/>
    <property type="project" value="InterPro"/>
</dbReference>
<reference evidence="6 7" key="1">
    <citation type="submission" date="2015-10" db="EMBL/GenBank/DDBJ databases">
        <title>Metagenome-Assembled Genomes uncover a global brackish microbiome.</title>
        <authorList>
            <person name="Hugerth L.W."/>
            <person name="Larsson J."/>
            <person name="Alneberg J."/>
            <person name="Lindh M.V."/>
            <person name="Legrand C."/>
            <person name="Pinhassi J."/>
            <person name="Andersson A.F."/>
        </authorList>
    </citation>
    <scope>NUCLEOTIDE SEQUENCE [LARGE SCALE GENOMIC DNA]</scope>
    <source>
        <strain evidence="6">BACL9 MAG-120820-bin42</strain>
    </source>
</reference>
<keyword evidence="3" id="KW-0732">Signal</keyword>
<keyword evidence="4" id="KW-0106">Calcium</keyword>
<feature type="compositionally biased region" description="Acidic residues" evidence="5">
    <location>
        <begin position="635"/>
        <end position="650"/>
    </location>
</feature>
<dbReference type="PANTHER" id="PTHR37467:SF1">
    <property type="entry name" value="EXPORTED CALCIUM-BINDING GLYCOPROTEIN"/>
    <property type="match status" value="1"/>
</dbReference>
<comment type="caution">
    <text evidence="6">The sequence shown here is derived from an EMBL/GenBank/DDBJ whole genome shotgun (WGS) entry which is preliminary data.</text>
</comment>
<dbReference type="SUPFAM" id="SSF51126">
    <property type="entry name" value="Pectin lyase-like"/>
    <property type="match status" value="1"/>
</dbReference>
<dbReference type="Pfam" id="PF13540">
    <property type="entry name" value="RCC1_2"/>
    <property type="match status" value="1"/>
</dbReference>
<dbReference type="Gene3D" id="2.130.10.30">
    <property type="entry name" value="Regulator of chromosome condensation 1/beta-lactamase-inhibitor protein II"/>
    <property type="match status" value="1"/>
</dbReference>
<dbReference type="InterPro" id="IPR053180">
    <property type="entry name" value="Ca-binding_acidic-repeat"/>
</dbReference>
<protein>
    <submittedName>
        <fullName evidence="6">Uncharacterized protein</fullName>
    </submittedName>
</protein>
<evidence type="ECO:0000256" key="2">
    <source>
        <dbReference type="ARBA" id="ARBA00022525"/>
    </source>
</evidence>
<evidence type="ECO:0000313" key="6">
    <source>
        <dbReference type="EMBL" id="KRP31813.1"/>
    </source>
</evidence>
<evidence type="ECO:0000256" key="1">
    <source>
        <dbReference type="ARBA" id="ARBA00004613"/>
    </source>
</evidence>
<dbReference type="NCBIfam" id="TIGR02601">
    <property type="entry name" value="autotrns_rpt"/>
    <property type="match status" value="1"/>
</dbReference>
<dbReference type="InterPro" id="IPR028974">
    <property type="entry name" value="TSP_type-3_rpt"/>
</dbReference>
<keyword evidence="2" id="KW-0964">Secreted</keyword>
<comment type="subcellular location">
    <subcellularLocation>
        <location evidence="1">Secreted</location>
    </subcellularLocation>
</comment>
<dbReference type="SUPFAM" id="SSF103647">
    <property type="entry name" value="TSP type-3 repeat"/>
    <property type="match status" value="2"/>
</dbReference>
<dbReference type="Pfam" id="PF18884">
    <property type="entry name" value="TSP3_bac"/>
    <property type="match status" value="4"/>
</dbReference>
<dbReference type="InterPro" id="IPR009091">
    <property type="entry name" value="RCC1/BLIP-II"/>
</dbReference>
<proteinExistence type="predicted"/>
<organism evidence="6 7">
    <name type="scientific">Verrucomicrobia subdivision 6 bacterium BACL9 MAG-120820-bin42</name>
    <dbReference type="NCBI Taxonomy" id="1655634"/>
    <lineage>
        <taxon>Bacteria</taxon>
        <taxon>Pseudomonadati</taxon>
        <taxon>Verrucomicrobiota</taxon>
        <taxon>Verrucomicrobiia</taxon>
        <taxon>Verrucomicrobiales</taxon>
        <taxon>Verrucomicrobia subdivision 6</taxon>
    </lineage>
</organism>
<evidence type="ECO:0000256" key="3">
    <source>
        <dbReference type="ARBA" id="ARBA00022729"/>
    </source>
</evidence>
<dbReference type="InterPro" id="IPR011050">
    <property type="entry name" value="Pectin_lyase_fold/virulence"/>
</dbReference>
<dbReference type="Pfam" id="PF12951">
    <property type="entry name" value="PATR"/>
    <property type="match status" value="1"/>
</dbReference>